<gene>
    <name evidence="2" type="ORF">FN846DRAFT_1022288</name>
</gene>
<comment type="caution">
    <text evidence="2">The sequence shown here is derived from an EMBL/GenBank/DDBJ whole genome shotgun (WGS) entry which is preliminary data.</text>
</comment>
<feature type="compositionally biased region" description="Acidic residues" evidence="1">
    <location>
        <begin position="339"/>
        <end position="361"/>
    </location>
</feature>
<protein>
    <submittedName>
        <fullName evidence="2">Uncharacterized protein</fullName>
    </submittedName>
</protein>
<feature type="compositionally biased region" description="Basic residues" evidence="1">
    <location>
        <begin position="365"/>
        <end position="403"/>
    </location>
</feature>
<name>A0A5J5EVB5_9PEZI</name>
<feature type="region of interest" description="Disordered" evidence="1">
    <location>
        <begin position="234"/>
        <end position="287"/>
    </location>
</feature>
<feature type="compositionally biased region" description="Polar residues" evidence="1">
    <location>
        <begin position="271"/>
        <end position="281"/>
    </location>
</feature>
<evidence type="ECO:0000313" key="2">
    <source>
        <dbReference type="EMBL" id="KAA8903346.1"/>
    </source>
</evidence>
<dbReference type="Proteomes" id="UP000326924">
    <property type="component" value="Unassembled WGS sequence"/>
</dbReference>
<evidence type="ECO:0000256" key="1">
    <source>
        <dbReference type="SAM" id="MobiDB-lite"/>
    </source>
</evidence>
<organism evidence="2 3">
    <name type="scientific">Sphaerosporella brunnea</name>
    <dbReference type="NCBI Taxonomy" id="1250544"/>
    <lineage>
        <taxon>Eukaryota</taxon>
        <taxon>Fungi</taxon>
        <taxon>Dikarya</taxon>
        <taxon>Ascomycota</taxon>
        <taxon>Pezizomycotina</taxon>
        <taxon>Pezizomycetes</taxon>
        <taxon>Pezizales</taxon>
        <taxon>Pyronemataceae</taxon>
        <taxon>Sphaerosporella</taxon>
    </lineage>
</organism>
<feature type="compositionally biased region" description="Basic and acidic residues" evidence="1">
    <location>
        <begin position="57"/>
        <end position="68"/>
    </location>
</feature>
<feature type="region of interest" description="Disordered" evidence="1">
    <location>
        <begin position="330"/>
        <end position="403"/>
    </location>
</feature>
<feature type="compositionally biased region" description="Basic and acidic residues" evidence="1">
    <location>
        <begin position="241"/>
        <end position="254"/>
    </location>
</feature>
<keyword evidence="3" id="KW-1185">Reference proteome</keyword>
<dbReference type="InParanoid" id="A0A5J5EVB5"/>
<dbReference type="EMBL" id="VXIS01000119">
    <property type="protein sequence ID" value="KAA8903346.1"/>
    <property type="molecule type" value="Genomic_DNA"/>
</dbReference>
<feature type="region of interest" description="Disordered" evidence="1">
    <location>
        <begin position="43"/>
        <end position="99"/>
    </location>
</feature>
<reference evidence="2 3" key="1">
    <citation type="submission" date="2019-09" db="EMBL/GenBank/DDBJ databases">
        <title>Draft genome of the ectomycorrhizal ascomycete Sphaerosporella brunnea.</title>
        <authorList>
            <consortium name="DOE Joint Genome Institute"/>
            <person name="Benucci G.M."/>
            <person name="Marozzi G."/>
            <person name="Antonielli L."/>
            <person name="Sanchez S."/>
            <person name="Marco P."/>
            <person name="Wang X."/>
            <person name="Falini L.B."/>
            <person name="Barry K."/>
            <person name="Haridas S."/>
            <person name="Lipzen A."/>
            <person name="Labutti K."/>
            <person name="Grigoriev I.V."/>
            <person name="Murat C."/>
            <person name="Martin F."/>
            <person name="Albertini E."/>
            <person name="Donnini D."/>
            <person name="Bonito G."/>
        </authorList>
    </citation>
    <scope>NUCLEOTIDE SEQUENCE [LARGE SCALE GENOMIC DNA]</scope>
    <source>
        <strain evidence="2 3">Sb_GMNB300</strain>
    </source>
</reference>
<evidence type="ECO:0000313" key="3">
    <source>
        <dbReference type="Proteomes" id="UP000326924"/>
    </source>
</evidence>
<sequence>MWAWPPTCGTVPGGRRGATGAWTATWSTSGPLSRCRLAVAASASGPPLQGGGGGRTGCDRCLDRDRSKHQSTTPPSRPCPPPLALSGPPGTHNREQVVPCGRGTHMRDCTRGKKGCDRCLDRDLVYQRAAKRCRLAVAASASGPPFRWGRRKNGCDQCLDRDRSKHQSTTPHHGLDRPTGTQWSLRVLSRNVVVVPTCGTVPEEDSMATFHAEGVCQRAAKRRRLAVAVAASVHPFRKERKNKERDRRLDRDQSKQQSTTPHHGLAPPPTGTQWAPGTHQSAIPMWAWPPTCGIVPGGRRGATGAWTATRSTSGPLSGAVWLSRPVPSVHPFRWGGEQAADEEGEDAEDDDDEDEEDEVDEEKTRRRSKKRTTMMKRMRWVRRRRGEGERRGRRRRRGGGGGL</sequence>
<feature type="region of interest" description="Disordered" evidence="1">
    <location>
        <begin position="160"/>
        <end position="180"/>
    </location>
</feature>
<accession>A0A5J5EVB5</accession>
<proteinExistence type="predicted"/>
<dbReference type="AlphaFoldDB" id="A0A5J5EVB5"/>